<reference evidence="1" key="1">
    <citation type="journal article" date="2022" name="bioRxiv">
        <title>Deciphering the potential niche of two novel black yeast fungi from a biological soil crust based on their genomes, phenotypes, and melanin regulation.</title>
        <authorList>
            <consortium name="DOE Joint Genome Institute"/>
            <person name="Carr E.C."/>
            <person name="Barton Q."/>
            <person name="Grambo S."/>
            <person name="Sullivan M."/>
            <person name="Renfro C.M."/>
            <person name="Kuo A."/>
            <person name="Pangilinan J."/>
            <person name="Lipzen A."/>
            <person name="Keymanesh K."/>
            <person name="Savage E."/>
            <person name="Barry K."/>
            <person name="Grigoriev I.V."/>
            <person name="Riekhof W.R."/>
            <person name="Harris S.S."/>
        </authorList>
    </citation>
    <scope>NUCLEOTIDE SEQUENCE</scope>
    <source>
        <strain evidence="1">JF 03-4F</strain>
    </source>
</reference>
<sequence>MENLHEALGIEGLRVPCIVEESLLQHLADHPHTDTEGPPPGSAADLQHRFFFGLLQSFHSALGIEWDASWFIQNLPDGEQTVSTRALVDRAIAAMLSTCILPILHDSEPDLSGDELLTNLKRGLTGSSEYVSIDFDEKTQDTRLAVTALLYESVRALNAALKAYPPFTLDLDPEHYIHSTTFRVLLAIGILYETLKEIYISLFFLFETEEGLVSDDIEEASLNAEILISILQTSTAKKGWCLARTSGLEKSLSAWYLLHLLPQPENNIHSLCQPNQCTARYVALPPTSVNYHTNHCEGTCDVLFMHNAVVVEMLEAGDFPVIPAKACSELSIPVRQASGAERWIAISHVWAHGLGNPHANAILRCRYDWLISQAQRTPSGGGCPVWLDTLCVPVDERYVVQRGMAITQMRRVYEDAAFVLVLDKRLMSISGAHIVTCQLELLMSDWMQRIWTLQEGALPMPERVLVAFQDRLHTLEELTSCQYLHEYTRLNVEARLAMALSREFQFSDVVYRKSAEDKRRDANENRLMALVQAMSHRSTSQLRDEAIVFATLLGLPFGLRSQMPTMETIYNFLTMIPGEIIFRPGPRCSMPHLGSLPSSFLAQNQDRGIEFAGSTESKRTRWAHLNKDGVVLKRPSLKLQGPQHITVGTQVMVSYEDHSLCVVPTSWTTHEPGSCLPVTDIIMSRAVYLTIPRLRYQDFDAVLVHVNKDNDEQLEATYIGTAIMKRVTGAKATAATVVQAEFRDFVPWCLT</sequence>
<accession>A0AAN6I9L5</accession>
<dbReference type="PANTHER" id="PTHR39596">
    <property type="match status" value="1"/>
</dbReference>
<name>A0AAN6I9L5_9EURO</name>
<evidence type="ECO:0000313" key="2">
    <source>
        <dbReference type="Proteomes" id="UP001203852"/>
    </source>
</evidence>
<gene>
    <name evidence="1" type="ORF">EDD36DRAFT_468618</name>
</gene>
<dbReference type="AlphaFoldDB" id="A0AAN6I9L5"/>
<evidence type="ECO:0008006" key="3">
    <source>
        <dbReference type="Google" id="ProtNLM"/>
    </source>
</evidence>
<organism evidence="1 2">
    <name type="scientific">Exophiala viscosa</name>
    <dbReference type="NCBI Taxonomy" id="2486360"/>
    <lineage>
        <taxon>Eukaryota</taxon>
        <taxon>Fungi</taxon>
        <taxon>Dikarya</taxon>
        <taxon>Ascomycota</taxon>
        <taxon>Pezizomycotina</taxon>
        <taxon>Eurotiomycetes</taxon>
        <taxon>Chaetothyriomycetidae</taxon>
        <taxon>Chaetothyriales</taxon>
        <taxon>Herpotrichiellaceae</taxon>
        <taxon>Exophiala</taxon>
    </lineage>
</organism>
<dbReference type="PANTHER" id="PTHR39596:SF2">
    <property type="entry name" value="HET DOMAIN PROTEIN (AFU_ORTHOLOGUE AFUA_1G17550)-RELATED"/>
    <property type="match status" value="1"/>
</dbReference>
<comment type="caution">
    <text evidence="1">The sequence shown here is derived from an EMBL/GenBank/DDBJ whole genome shotgun (WGS) entry which is preliminary data.</text>
</comment>
<dbReference type="Proteomes" id="UP001203852">
    <property type="component" value="Unassembled WGS sequence"/>
</dbReference>
<evidence type="ECO:0000313" key="1">
    <source>
        <dbReference type="EMBL" id="KAI1608935.1"/>
    </source>
</evidence>
<protein>
    <recommendedName>
        <fullName evidence="3">Heterokaryon incompatibility domain-containing protein</fullName>
    </recommendedName>
</protein>
<dbReference type="EMBL" id="MU404361">
    <property type="protein sequence ID" value="KAI1608935.1"/>
    <property type="molecule type" value="Genomic_DNA"/>
</dbReference>
<keyword evidence="2" id="KW-1185">Reference proteome</keyword>
<proteinExistence type="predicted"/>